<dbReference type="AlphaFoldDB" id="A0A8H3G3Y3"/>
<reference evidence="2" key="1">
    <citation type="submission" date="2021-03" db="EMBL/GenBank/DDBJ databases">
        <authorList>
            <person name="Tagirdzhanova G."/>
        </authorList>
    </citation>
    <scope>NUCLEOTIDE SEQUENCE</scope>
</reference>
<evidence type="ECO:0000256" key="1">
    <source>
        <dbReference type="SAM" id="MobiDB-lite"/>
    </source>
</evidence>
<dbReference type="OrthoDB" id="4753470at2759"/>
<evidence type="ECO:0000313" key="2">
    <source>
        <dbReference type="EMBL" id="CAF9936123.1"/>
    </source>
</evidence>
<evidence type="ECO:0000313" key="3">
    <source>
        <dbReference type="Proteomes" id="UP000664203"/>
    </source>
</evidence>
<accession>A0A8H3G3Y3</accession>
<protein>
    <submittedName>
        <fullName evidence="2">Uncharacterized protein</fullName>
    </submittedName>
</protein>
<sequence length="733" mass="81611">MVLPAGFQLGLELTNIINPISQAMSALGSLALIDAIKKSGSDFITETELASLIGRHRIDPVIKFHFREMVAKSDQSVISRYLDIVLESGSGPTVQEALKNPALFSMVIQLSGLAFAHEDESLANAIVEALEKIVQESHGDVGIVPDYVSLLGTVRACQQQTAAFRRALLYEAAEEKIQKALDNFDSHRSNSPSGPLSKRRKTYHRVTEYRESVKHRSLPVTVLQGLLMWVQSLQSFPEHRLLHVRCNTGISTVVVWCHYILGLNLMMNIQGIEMYFGDEPYNLVVEDAHGQKTGVSLMDPLDPPEPLFTLQNDQLSIGTSYEHRAEAYGYGVRFLQLMGYREERVQEGAQWAISRSIKKCGGFRPSHVVVDADRGFYPDYPSENKLLCAGRFLFALDEGDLISTPKSADGWKSDPEMEVLVAIVITFARIPQDDLKVCKEIPLALNAPDIIPVEGDPKENLDLFESFKILSFLLFGCHMRHDDYVISSVLVSAWGWSVFLDSIDSVDPIDVPVNTLRVLRGVPTRRGLRRTRIIDGPHSFPMPRNLQSFSHGGSWFNFIPGASGATRGVILVGHHSDAFQVTQNFTCGALTYGFGFREMTEWCAWSGRLPHCKCEKPEREMPTLTSNDITSSAHKVSVIDNLVDKQNPLTTFDSLQSFDLERVFASKDGSRTFFYVSDKPAARWLQLGVSYWNLRHVESGRRDSLVILGGPNICVDCAVRNSTCALSGTVTLL</sequence>
<comment type="caution">
    <text evidence="2">The sequence shown here is derived from an EMBL/GenBank/DDBJ whole genome shotgun (WGS) entry which is preliminary data.</text>
</comment>
<name>A0A8H3G3Y3_9LECA</name>
<feature type="region of interest" description="Disordered" evidence="1">
    <location>
        <begin position="183"/>
        <end position="203"/>
    </location>
</feature>
<keyword evidence="3" id="KW-1185">Reference proteome</keyword>
<dbReference type="Proteomes" id="UP000664203">
    <property type="component" value="Unassembled WGS sequence"/>
</dbReference>
<proteinExistence type="predicted"/>
<gene>
    <name evidence="2" type="ORF">ALECFALPRED_006705</name>
</gene>
<organism evidence="2 3">
    <name type="scientific">Alectoria fallacina</name>
    <dbReference type="NCBI Taxonomy" id="1903189"/>
    <lineage>
        <taxon>Eukaryota</taxon>
        <taxon>Fungi</taxon>
        <taxon>Dikarya</taxon>
        <taxon>Ascomycota</taxon>
        <taxon>Pezizomycotina</taxon>
        <taxon>Lecanoromycetes</taxon>
        <taxon>OSLEUM clade</taxon>
        <taxon>Lecanoromycetidae</taxon>
        <taxon>Lecanorales</taxon>
        <taxon>Lecanorineae</taxon>
        <taxon>Parmeliaceae</taxon>
        <taxon>Alectoria</taxon>
    </lineage>
</organism>
<dbReference type="EMBL" id="CAJPDR010000433">
    <property type="protein sequence ID" value="CAF9936123.1"/>
    <property type="molecule type" value="Genomic_DNA"/>
</dbReference>